<dbReference type="EMBL" id="LAZR01067709">
    <property type="protein sequence ID" value="KKK51038.1"/>
    <property type="molecule type" value="Genomic_DNA"/>
</dbReference>
<proteinExistence type="predicted"/>
<feature type="non-terminal residue" evidence="1">
    <location>
        <position position="1"/>
    </location>
</feature>
<name>A0A0F8W377_9ZZZZ</name>
<sequence length="341" mass="35459">ISGGYFLRQNGLESLGGINLKIRNCDGSAKGFYQVTGASGTLAPDQINAYNNELSLTEWWSDGSSTAVPDFVRITGGRYTIDTALDIPGSTNEYHWSSLVINYTATGAAFTSGGSSSNIEDITLQDIVFRVSNAGGLFCNFGSNSSSVNNGLFIKNIYGFPIAGLSITGSTTFITVDTDWTSVHVGNILAKGWTTQYTGPAAGDDHGLLQGLSDDDHTHYALLAGRSGGQTLIGDTASGGDLILQGTAHATPGDVLILSGQGFVVGHTAQIDFGAVPEFQILGTATPDSSMGFAAFSSTAAVGPDIRFLKSLGTTIGSNVLVVDGNRLGRIRFQGADGNDF</sequence>
<evidence type="ECO:0000313" key="1">
    <source>
        <dbReference type="EMBL" id="KKK51038.1"/>
    </source>
</evidence>
<organism evidence="1">
    <name type="scientific">marine sediment metagenome</name>
    <dbReference type="NCBI Taxonomy" id="412755"/>
    <lineage>
        <taxon>unclassified sequences</taxon>
        <taxon>metagenomes</taxon>
        <taxon>ecological metagenomes</taxon>
    </lineage>
</organism>
<gene>
    <name evidence="1" type="ORF">LCGC14_3118970</name>
</gene>
<dbReference type="AlphaFoldDB" id="A0A0F8W377"/>
<protein>
    <submittedName>
        <fullName evidence="1">Uncharacterized protein</fullName>
    </submittedName>
</protein>
<comment type="caution">
    <text evidence="1">The sequence shown here is derived from an EMBL/GenBank/DDBJ whole genome shotgun (WGS) entry which is preliminary data.</text>
</comment>
<feature type="non-terminal residue" evidence="1">
    <location>
        <position position="341"/>
    </location>
</feature>
<reference evidence="1" key="1">
    <citation type="journal article" date="2015" name="Nature">
        <title>Complex archaea that bridge the gap between prokaryotes and eukaryotes.</title>
        <authorList>
            <person name="Spang A."/>
            <person name="Saw J.H."/>
            <person name="Jorgensen S.L."/>
            <person name="Zaremba-Niedzwiedzka K."/>
            <person name="Martijn J."/>
            <person name="Lind A.E."/>
            <person name="van Eijk R."/>
            <person name="Schleper C."/>
            <person name="Guy L."/>
            <person name="Ettema T.J."/>
        </authorList>
    </citation>
    <scope>NUCLEOTIDE SEQUENCE</scope>
</reference>
<accession>A0A0F8W377</accession>